<reference evidence="1 2" key="1">
    <citation type="journal article" date="2013" name="Curr. Biol.">
        <title>The Genome of the Foraminiferan Reticulomyxa filosa.</title>
        <authorList>
            <person name="Glockner G."/>
            <person name="Hulsmann N."/>
            <person name="Schleicher M."/>
            <person name="Noegel A.A."/>
            <person name="Eichinger L."/>
            <person name="Gallinger C."/>
            <person name="Pawlowski J."/>
            <person name="Sierra R."/>
            <person name="Euteneuer U."/>
            <person name="Pillet L."/>
            <person name="Moustafa A."/>
            <person name="Platzer M."/>
            <person name="Groth M."/>
            <person name="Szafranski K."/>
            <person name="Schliwa M."/>
        </authorList>
    </citation>
    <scope>NUCLEOTIDE SEQUENCE [LARGE SCALE GENOMIC DNA]</scope>
</reference>
<protein>
    <submittedName>
        <fullName evidence="1">Uncharacterized protein</fullName>
    </submittedName>
</protein>
<name>X6P399_RETFI</name>
<gene>
    <name evidence="1" type="ORF">RFI_05074</name>
</gene>
<evidence type="ECO:0000313" key="2">
    <source>
        <dbReference type="Proteomes" id="UP000023152"/>
    </source>
</evidence>
<organism evidence="1 2">
    <name type="scientific">Reticulomyxa filosa</name>
    <dbReference type="NCBI Taxonomy" id="46433"/>
    <lineage>
        <taxon>Eukaryota</taxon>
        <taxon>Sar</taxon>
        <taxon>Rhizaria</taxon>
        <taxon>Retaria</taxon>
        <taxon>Foraminifera</taxon>
        <taxon>Monothalamids</taxon>
        <taxon>Reticulomyxidae</taxon>
        <taxon>Reticulomyxa</taxon>
    </lineage>
</organism>
<keyword evidence="2" id="KW-1185">Reference proteome</keyword>
<proteinExistence type="predicted"/>
<comment type="caution">
    <text evidence="1">The sequence shown here is derived from an EMBL/GenBank/DDBJ whole genome shotgun (WGS) entry which is preliminary data.</text>
</comment>
<dbReference type="EMBL" id="ASPP01004523">
    <property type="protein sequence ID" value="ETO32042.1"/>
    <property type="molecule type" value="Genomic_DNA"/>
</dbReference>
<sequence length="123" mass="14353">MAKYSSTYEATLKMKVKSCDRKRQGKTTFLKHICTFTKNIEEINDQSDYYDNLIKRSSVDIYCNKNELTNLLLQNAVDIIDSVNVTNTLTANENDQNIMGFQFNKVKLYPEFIFKKSFCKHIS</sequence>
<evidence type="ECO:0000313" key="1">
    <source>
        <dbReference type="EMBL" id="ETO32042.1"/>
    </source>
</evidence>
<accession>X6P399</accession>
<dbReference type="AlphaFoldDB" id="X6P399"/>
<dbReference type="Proteomes" id="UP000023152">
    <property type="component" value="Unassembled WGS sequence"/>
</dbReference>